<dbReference type="InterPro" id="IPR058154">
    <property type="entry name" value="Bxb1_TTP-like"/>
</dbReference>
<proteinExistence type="predicted"/>
<organism evidence="1 2">
    <name type="scientific">Schaalia turicensis ACS-279-V-Col4</name>
    <dbReference type="NCBI Taxonomy" id="883077"/>
    <lineage>
        <taxon>Bacteria</taxon>
        <taxon>Bacillati</taxon>
        <taxon>Actinomycetota</taxon>
        <taxon>Actinomycetes</taxon>
        <taxon>Actinomycetales</taxon>
        <taxon>Actinomycetaceae</taxon>
        <taxon>Schaalia</taxon>
    </lineage>
</organism>
<dbReference type="STRING" id="883077.HMPREF9241_01703"/>
<dbReference type="eggNOG" id="COG5492">
    <property type="taxonomic scope" value="Bacteria"/>
</dbReference>
<dbReference type="RefSeq" id="WP_006681899.1">
    <property type="nucleotide sequence ID" value="NZ_JH815212.1"/>
</dbReference>
<accession>K0YMQ0</accession>
<name>K0YMQ0_9ACTO</name>
<gene>
    <name evidence="1" type="ORF">HMPREF9241_01703</name>
</gene>
<evidence type="ECO:0000313" key="1">
    <source>
        <dbReference type="EMBL" id="EJZ84927.1"/>
    </source>
</evidence>
<evidence type="ECO:0008006" key="3">
    <source>
        <dbReference type="Google" id="ProtNLM"/>
    </source>
</evidence>
<dbReference type="AlphaFoldDB" id="K0YMQ0"/>
<sequence>MAKNDSTKVSVGKPGATGAVFAAPVGTTIPQDATTKLDVAFKNLGYVSEDGLTNSVETDTEDLKAWGGDTVLTTPTSRTETFKWTFIQVLDVDVLKEVYGDKNVKDSAGAVTVKHNGTVLDRKIYVFEMLLTGGRVKRIVVPNAQITEVGEIAYQDGEAIGYEVTLTAYPDADGNTAYEHVTAA</sequence>
<reference evidence="1 2" key="1">
    <citation type="submission" date="2012-07" db="EMBL/GenBank/DDBJ databases">
        <title>The Genome Sequence of Actinomyces turicensis ACS-279-V-COL4.</title>
        <authorList>
            <consortium name="The Broad Institute Genome Sequencing Platform"/>
            <person name="Earl A."/>
            <person name="Ward D."/>
            <person name="Feldgarden M."/>
            <person name="Gevers D."/>
            <person name="Saerens B."/>
            <person name="Vaneechoutte M."/>
            <person name="Walker B."/>
            <person name="Young S.K."/>
            <person name="Zeng Q."/>
            <person name="Gargeya S."/>
            <person name="Fitzgerald M."/>
            <person name="Haas B."/>
            <person name="Abouelleil A."/>
            <person name="Alvarado L."/>
            <person name="Arachchi H.M."/>
            <person name="Berlin A."/>
            <person name="Chapman S.B."/>
            <person name="Goldberg J."/>
            <person name="Griggs A."/>
            <person name="Gujja S."/>
            <person name="Hansen M."/>
            <person name="Howarth C."/>
            <person name="Imamovic A."/>
            <person name="Larimer J."/>
            <person name="McCowen C."/>
            <person name="Montmayeur A."/>
            <person name="Murphy C."/>
            <person name="Neiman D."/>
            <person name="Pearson M."/>
            <person name="Priest M."/>
            <person name="Roberts A."/>
            <person name="Saif S."/>
            <person name="Shea T."/>
            <person name="Sisk P."/>
            <person name="Sykes S."/>
            <person name="Wortman J."/>
            <person name="Nusbaum C."/>
            <person name="Birren B."/>
        </authorList>
    </citation>
    <scope>NUCLEOTIDE SEQUENCE [LARGE SCALE GENOMIC DNA]</scope>
    <source>
        <strain evidence="1 2">ACS-279-V-Col4</strain>
    </source>
</reference>
<dbReference type="EMBL" id="AGWQ01000010">
    <property type="protein sequence ID" value="EJZ84927.1"/>
    <property type="molecule type" value="Genomic_DNA"/>
</dbReference>
<comment type="caution">
    <text evidence="1">The sequence shown here is derived from an EMBL/GenBank/DDBJ whole genome shotgun (WGS) entry which is preliminary data.</text>
</comment>
<evidence type="ECO:0000313" key="2">
    <source>
        <dbReference type="Proteomes" id="UP000003994"/>
    </source>
</evidence>
<protein>
    <recommendedName>
        <fullName evidence="3">TP901-1 family phage major tail protein</fullName>
    </recommendedName>
</protein>
<dbReference type="PATRIC" id="fig|883077.3.peg.1717"/>
<dbReference type="Proteomes" id="UP000003994">
    <property type="component" value="Unassembled WGS sequence"/>
</dbReference>
<keyword evidence="2" id="KW-1185">Reference proteome</keyword>
<dbReference type="HOGENOM" id="CLU_102082_0_0_11"/>
<dbReference type="Pfam" id="PF25681">
    <property type="entry name" value="Phage_TTP_17"/>
    <property type="match status" value="1"/>
</dbReference>